<reference evidence="1" key="1">
    <citation type="submission" date="2021-06" db="EMBL/GenBank/DDBJ databases">
        <authorList>
            <person name="Kallberg Y."/>
            <person name="Tangrot J."/>
            <person name="Rosling A."/>
        </authorList>
    </citation>
    <scope>NUCLEOTIDE SEQUENCE</scope>
    <source>
        <strain evidence="1">28 12/20/2015</strain>
    </source>
</reference>
<evidence type="ECO:0000313" key="1">
    <source>
        <dbReference type="EMBL" id="CAG8706835.1"/>
    </source>
</evidence>
<comment type="caution">
    <text evidence="1">The sequence shown here is derived from an EMBL/GenBank/DDBJ whole genome shotgun (WGS) entry which is preliminary data.</text>
</comment>
<evidence type="ECO:0000313" key="2">
    <source>
        <dbReference type="Proteomes" id="UP000789366"/>
    </source>
</evidence>
<gene>
    <name evidence="1" type="ORF">SPELUC_LOCUS11577</name>
</gene>
<sequence>MMDKEIFMYKTFKVNFIKKFEQEFNIKLFSEDIRENNIFECVGTYSSKNFLIYFIYETLYVKVPQYLFSQVIKNIPKNFDRSKVIITSNQNLDEYKMLPSDITICDHKNLYITFKQVIGWKSNRRNAQQPSPVSPPLINKEIQLQRTLDDYEKQVDNIVADNLNNFNDKGFNFREKDSTITCEESGETICKESDEIMYEESDETILKEIVDLFDNQKDFRNWSSDIKRSTTRRKNQDDFDLQEKMRKIQNTIDTLEKDENNDICDYDDNDSINENFKDILESEKIQDSINDSVENDIMKIQIENIDNEDKKNNNNENISKRVVITNPGEFTYGGISFKNCDKVEIIEY</sequence>
<name>A0ACA9PFV0_9GLOM</name>
<accession>A0ACA9PFV0</accession>
<protein>
    <submittedName>
        <fullName evidence="1">12596_t:CDS:1</fullName>
    </submittedName>
</protein>
<dbReference type="EMBL" id="CAJVPW010024938">
    <property type="protein sequence ID" value="CAG8706835.1"/>
    <property type="molecule type" value="Genomic_DNA"/>
</dbReference>
<organism evidence="1 2">
    <name type="scientific">Cetraspora pellucida</name>
    <dbReference type="NCBI Taxonomy" id="1433469"/>
    <lineage>
        <taxon>Eukaryota</taxon>
        <taxon>Fungi</taxon>
        <taxon>Fungi incertae sedis</taxon>
        <taxon>Mucoromycota</taxon>
        <taxon>Glomeromycotina</taxon>
        <taxon>Glomeromycetes</taxon>
        <taxon>Diversisporales</taxon>
        <taxon>Gigasporaceae</taxon>
        <taxon>Cetraspora</taxon>
    </lineage>
</organism>
<keyword evidence="2" id="KW-1185">Reference proteome</keyword>
<proteinExistence type="predicted"/>
<dbReference type="Proteomes" id="UP000789366">
    <property type="component" value="Unassembled WGS sequence"/>
</dbReference>